<evidence type="ECO:0000256" key="3">
    <source>
        <dbReference type="ARBA" id="ARBA00023004"/>
    </source>
</evidence>
<feature type="domain" description="Radical SAM core" evidence="5">
    <location>
        <begin position="9"/>
        <end position="140"/>
    </location>
</feature>
<name>A0A523UVQ6_UNCT6</name>
<proteinExistence type="predicted"/>
<evidence type="ECO:0000256" key="2">
    <source>
        <dbReference type="ARBA" id="ARBA00022723"/>
    </source>
</evidence>
<gene>
    <name evidence="6" type="ORF">E3J62_03245</name>
</gene>
<dbReference type="InterPro" id="IPR058240">
    <property type="entry name" value="rSAM_sf"/>
</dbReference>
<dbReference type="Pfam" id="PF04055">
    <property type="entry name" value="Radical_SAM"/>
    <property type="match status" value="1"/>
</dbReference>
<accession>A0A523UVQ6</accession>
<reference evidence="6 7" key="1">
    <citation type="submission" date="2019-03" db="EMBL/GenBank/DDBJ databases">
        <title>Metabolic potential of uncultured bacteria and archaea associated with petroleum seepage in deep-sea sediments.</title>
        <authorList>
            <person name="Dong X."/>
            <person name="Hubert C."/>
        </authorList>
    </citation>
    <scope>NUCLEOTIDE SEQUENCE [LARGE SCALE GENOMIC DNA]</scope>
    <source>
        <strain evidence="6">E44_bin18</strain>
    </source>
</reference>
<comment type="caution">
    <text evidence="6">The sequence shown here is derived from an EMBL/GenBank/DDBJ whole genome shotgun (WGS) entry which is preliminary data.</text>
</comment>
<organism evidence="6 7">
    <name type="scientific">candidate division TA06 bacterium</name>
    <dbReference type="NCBI Taxonomy" id="2250710"/>
    <lineage>
        <taxon>Bacteria</taxon>
        <taxon>Bacteria division TA06</taxon>
    </lineage>
</organism>
<evidence type="ECO:0000313" key="6">
    <source>
        <dbReference type="EMBL" id="TET46635.1"/>
    </source>
</evidence>
<dbReference type="GO" id="GO:0003824">
    <property type="term" value="F:catalytic activity"/>
    <property type="evidence" value="ECO:0007669"/>
    <property type="project" value="InterPro"/>
</dbReference>
<keyword evidence="4" id="KW-0411">Iron-sulfur</keyword>
<dbReference type="SFLD" id="SFLDS00029">
    <property type="entry name" value="Radical_SAM"/>
    <property type="match status" value="1"/>
</dbReference>
<evidence type="ECO:0000259" key="5">
    <source>
        <dbReference type="Pfam" id="PF04055"/>
    </source>
</evidence>
<evidence type="ECO:0000256" key="4">
    <source>
        <dbReference type="ARBA" id="ARBA00023014"/>
    </source>
</evidence>
<dbReference type="PANTHER" id="PTHR11228">
    <property type="entry name" value="RADICAL SAM DOMAIN PROTEIN"/>
    <property type="match status" value="1"/>
</dbReference>
<dbReference type="InterPro" id="IPR050377">
    <property type="entry name" value="Radical_SAM_PqqE_MftC-like"/>
</dbReference>
<dbReference type="SUPFAM" id="SSF102114">
    <property type="entry name" value="Radical SAM enzymes"/>
    <property type="match status" value="1"/>
</dbReference>
<keyword evidence="3" id="KW-0408">Iron</keyword>
<dbReference type="EMBL" id="SOJN01000046">
    <property type="protein sequence ID" value="TET46635.1"/>
    <property type="molecule type" value="Genomic_DNA"/>
</dbReference>
<dbReference type="AlphaFoldDB" id="A0A523UVQ6"/>
<evidence type="ECO:0000313" key="7">
    <source>
        <dbReference type="Proteomes" id="UP000315525"/>
    </source>
</evidence>
<dbReference type="Gene3D" id="3.20.20.70">
    <property type="entry name" value="Aldolase class I"/>
    <property type="match status" value="1"/>
</dbReference>
<protein>
    <submittedName>
        <fullName evidence="6">Radical SAM protein</fullName>
    </submittedName>
</protein>
<keyword evidence="2" id="KW-0479">Metal-binding</keyword>
<dbReference type="InterPro" id="IPR007197">
    <property type="entry name" value="rSAM"/>
</dbReference>
<evidence type="ECO:0000256" key="1">
    <source>
        <dbReference type="ARBA" id="ARBA00022691"/>
    </source>
</evidence>
<dbReference type="PANTHER" id="PTHR11228:SF34">
    <property type="entry name" value="TUNGSTEN-CONTAINING ALDEHYDE FERREDOXIN OXIDOREDUCTASE COFACTOR MODIFYING PROTEIN"/>
    <property type="match status" value="1"/>
</dbReference>
<keyword evidence="1" id="KW-0949">S-adenosyl-L-methionine</keyword>
<dbReference type="Proteomes" id="UP000315525">
    <property type="component" value="Unassembled WGS sequence"/>
</dbReference>
<dbReference type="GO" id="GO:0046872">
    <property type="term" value="F:metal ion binding"/>
    <property type="evidence" value="ECO:0007669"/>
    <property type="project" value="UniProtKB-KW"/>
</dbReference>
<dbReference type="InterPro" id="IPR013785">
    <property type="entry name" value="Aldolase_TIM"/>
</dbReference>
<sequence>MTGLHFLLSYMCNLECDHCFVYSAPSAKGTFTLKQIRDVLGEAVKIGTIEWIYFEGGEPFLFYPIMVEGIKLSRDMGFKTGVVTNAYYATSKEDAEIWLKPLCEMGISALSVSDDSYHSEDEKDNAAKRVSAAAKRLGMPVNSICIEKPTVETTTEKEEDKGAPVIGGGAKFRGRAVEKLLEGLPRRRWEEFTECPDEDLKEPKRVHLDSYGNVHLCQGLSMGNMWKTPLSVLVKNYDADSHPICGPLVRGGPALLAKECGIDHHDEYVDACHLCYLTRLAMIDKFPEYLAPRQVYGLE</sequence>
<dbReference type="GO" id="GO:0051536">
    <property type="term" value="F:iron-sulfur cluster binding"/>
    <property type="evidence" value="ECO:0007669"/>
    <property type="project" value="UniProtKB-KW"/>
</dbReference>